<keyword evidence="2" id="KW-0472">Membrane</keyword>
<feature type="transmembrane region" description="Helical" evidence="2">
    <location>
        <begin position="28"/>
        <end position="53"/>
    </location>
</feature>
<feature type="region of interest" description="Disordered" evidence="1">
    <location>
        <begin position="1"/>
        <end position="22"/>
    </location>
</feature>
<evidence type="ECO:0000313" key="3">
    <source>
        <dbReference type="EMBL" id="MCV7389860.1"/>
    </source>
</evidence>
<accession>A0AAW5T4T1</accession>
<dbReference type="Proteomes" id="UP001558474">
    <property type="component" value="Unassembled WGS sequence"/>
</dbReference>
<dbReference type="RefSeq" id="WP_036445476.1">
    <property type="nucleotide sequence ID" value="NZ_JACKVC010000016.1"/>
</dbReference>
<dbReference type="EMBL" id="JBDLOU010000015">
    <property type="protein sequence ID" value="MEX3738464.1"/>
    <property type="molecule type" value="Genomic_DNA"/>
</dbReference>
<evidence type="ECO:0000313" key="6">
    <source>
        <dbReference type="Proteomes" id="UP001558474"/>
    </source>
</evidence>
<keyword evidence="2" id="KW-0812">Transmembrane</keyword>
<proteinExistence type="predicted"/>
<reference evidence="4 6" key="3">
    <citation type="submission" date="2024-04" db="EMBL/GenBank/DDBJ databases">
        <title>Genomic Markers of Mycobacteria.</title>
        <authorList>
            <person name="Soliman M.S."/>
            <person name="Elkholy A."/>
            <person name="Soliman N.S."/>
            <person name="Abbas A."/>
            <person name="Khayrat S."/>
            <person name="Shawky S."/>
        </authorList>
    </citation>
    <scope>NUCLEOTIDE SEQUENCE [LARGE SCALE GENOMIC DNA]</scope>
    <source>
        <strain evidence="4 6">Egy-CU-AM5</strain>
    </source>
</reference>
<gene>
    <name evidence="4" type="ORF">ABFW12_09460</name>
    <name evidence="3" type="ORF">H5P34_17530</name>
</gene>
<evidence type="ECO:0000313" key="4">
    <source>
        <dbReference type="EMBL" id="MEX3738464.1"/>
    </source>
</evidence>
<evidence type="ECO:0000256" key="2">
    <source>
        <dbReference type="SAM" id="Phobius"/>
    </source>
</evidence>
<evidence type="ECO:0000256" key="1">
    <source>
        <dbReference type="SAM" id="MobiDB-lite"/>
    </source>
</evidence>
<protein>
    <submittedName>
        <fullName evidence="3">Uncharacterized protein</fullName>
    </submittedName>
</protein>
<evidence type="ECO:0000313" key="5">
    <source>
        <dbReference type="Proteomes" id="UP001141659"/>
    </source>
</evidence>
<sequence length="208" mass="21577">MTTNSPAVGTTTQSRPKRRRTRTIKKPTAGNAAVIGLIGTLGGALIAATPAILDKLHSPDSAPSTPITEVQRSESVSIDDAKLSDSHKALALWGTASPFVEAVRVEVGAPNATAPVVTAETDVTDGKWNVVATSDTQIPKPFEVKAFYRARPVTSSGIMRSARITFKLDPPSPAPTPQPGQGSGCPANSVPGCATEPGWGPPAVYRSE</sequence>
<dbReference type="EMBL" id="JACKVC010000016">
    <property type="protein sequence ID" value="MCV7389860.1"/>
    <property type="molecule type" value="Genomic_DNA"/>
</dbReference>
<keyword evidence="6" id="KW-1185">Reference proteome</keyword>
<keyword evidence="2" id="KW-1133">Transmembrane helix</keyword>
<feature type="region of interest" description="Disordered" evidence="1">
    <location>
        <begin position="168"/>
        <end position="208"/>
    </location>
</feature>
<dbReference type="Proteomes" id="UP001141659">
    <property type="component" value="Unassembled WGS sequence"/>
</dbReference>
<organism evidence="3 5">
    <name type="scientific">Mycolicibacterium porcinum</name>
    <dbReference type="NCBI Taxonomy" id="39693"/>
    <lineage>
        <taxon>Bacteria</taxon>
        <taxon>Bacillati</taxon>
        <taxon>Actinomycetota</taxon>
        <taxon>Actinomycetes</taxon>
        <taxon>Mycobacteriales</taxon>
        <taxon>Mycobacteriaceae</taxon>
        <taxon>Mycolicibacterium</taxon>
    </lineage>
</organism>
<comment type="caution">
    <text evidence="3">The sequence shown here is derived from an EMBL/GenBank/DDBJ whole genome shotgun (WGS) entry which is preliminary data.</text>
</comment>
<reference evidence="3" key="2">
    <citation type="journal article" date="2022" name="BMC Genomics">
        <title>Comparative genome analysis of mycobacteria focusing on tRNA and non-coding RNA.</title>
        <authorList>
            <person name="Behra P.R.K."/>
            <person name="Pettersson B.M.F."/>
            <person name="Ramesh M."/>
            <person name="Das S."/>
            <person name="Dasgupta S."/>
            <person name="Kirsebom L.A."/>
        </authorList>
    </citation>
    <scope>NUCLEOTIDE SEQUENCE</scope>
    <source>
        <strain evidence="3">DSM 44242</strain>
    </source>
</reference>
<name>A0AAW5T4T1_9MYCO</name>
<dbReference type="AlphaFoldDB" id="A0AAW5T4T1"/>
<reference evidence="3" key="1">
    <citation type="submission" date="2020-07" db="EMBL/GenBank/DDBJ databases">
        <authorList>
            <person name="Pettersson B.M.F."/>
            <person name="Behra P.R.K."/>
            <person name="Ramesh M."/>
            <person name="Das S."/>
            <person name="Dasgupta S."/>
            <person name="Kirsebom L.A."/>
        </authorList>
    </citation>
    <scope>NUCLEOTIDE SEQUENCE</scope>
    <source>
        <strain evidence="3">DSM 44242</strain>
    </source>
</reference>